<keyword evidence="1" id="KW-0472">Membrane</keyword>
<feature type="transmembrane region" description="Helical" evidence="1">
    <location>
        <begin position="331"/>
        <end position="355"/>
    </location>
</feature>
<keyword evidence="1" id="KW-0812">Transmembrane</keyword>
<protein>
    <submittedName>
        <fullName evidence="2">Uncharacterized protein</fullName>
    </submittedName>
</protein>
<sequence>MSFAPLEIVTDTDLQNLGRCVWNWRLCGNCDGKSTCKAPVCPWMHKDRVQSALSRYERLCSCYVPFSAARQGLENHQDLLDIMNQIKNNPDESKEHLMKQHFADVNSVPVSDQEKAYNLGLSVLLSLNCGVPNDCTDNLEDSADAIPWLTGQSVKAFIDEAFGTKAMVDVESVLTSDFTAKRLTSKAGLRFQATDDLRSHLKLDLRTRRVYVYDSTTVLEEMLVATKQSSQDSTLPRALVLEVLYTIYKVLFPPGRESEVFASYLTNKRGFEKNFLRYKMRSFGRYDDPEIDYSYFGERLRELQNELKDPSPRNWFERLFEGGTKSAERNMLMATTIGVFIAVTIGLFGLVLAGFQAWVGYQQWKHPVKDS</sequence>
<dbReference type="Proteomes" id="UP000800082">
    <property type="component" value="Unassembled WGS sequence"/>
</dbReference>
<evidence type="ECO:0000313" key="2">
    <source>
        <dbReference type="EMBL" id="KAF1933418.1"/>
    </source>
</evidence>
<evidence type="ECO:0000313" key="3">
    <source>
        <dbReference type="Proteomes" id="UP000800082"/>
    </source>
</evidence>
<accession>A0A6A5S288</accession>
<dbReference type="GeneID" id="54352642"/>
<dbReference type="EMBL" id="ML978957">
    <property type="protein sequence ID" value="KAF1933418.1"/>
    <property type="molecule type" value="Genomic_DNA"/>
</dbReference>
<dbReference type="OrthoDB" id="5428890at2759"/>
<organism evidence="2 3">
    <name type="scientific">Didymella exigua CBS 183.55</name>
    <dbReference type="NCBI Taxonomy" id="1150837"/>
    <lineage>
        <taxon>Eukaryota</taxon>
        <taxon>Fungi</taxon>
        <taxon>Dikarya</taxon>
        <taxon>Ascomycota</taxon>
        <taxon>Pezizomycotina</taxon>
        <taxon>Dothideomycetes</taxon>
        <taxon>Pleosporomycetidae</taxon>
        <taxon>Pleosporales</taxon>
        <taxon>Pleosporineae</taxon>
        <taxon>Didymellaceae</taxon>
        <taxon>Didymella</taxon>
    </lineage>
</organism>
<keyword evidence="1" id="KW-1133">Transmembrane helix</keyword>
<gene>
    <name evidence="2" type="ORF">M421DRAFT_51862</name>
</gene>
<proteinExistence type="predicted"/>
<evidence type="ECO:0000256" key="1">
    <source>
        <dbReference type="SAM" id="Phobius"/>
    </source>
</evidence>
<reference evidence="2" key="1">
    <citation type="journal article" date="2020" name="Stud. Mycol.">
        <title>101 Dothideomycetes genomes: a test case for predicting lifestyles and emergence of pathogens.</title>
        <authorList>
            <person name="Haridas S."/>
            <person name="Albert R."/>
            <person name="Binder M."/>
            <person name="Bloem J."/>
            <person name="Labutti K."/>
            <person name="Salamov A."/>
            <person name="Andreopoulos B."/>
            <person name="Baker S."/>
            <person name="Barry K."/>
            <person name="Bills G."/>
            <person name="Bluhm B."/>
            <person name="Cannon C."/>
            <person name="Castanera R."/>
            <person name="Culley D."/>
            <person name="Daum C."/>
            <person name="Ezra D."/>
            <person name="Gonzalez J."/>
            <person name="Henrissat B."/>
            <person name="Kuo A."/>
            <person name="Liang C."/>
            <person name="Lipzen A."/>
            <person name="Lutzoni F."/>
            <person name="Magnuson J."/>
            <person name="Mondo S."/>
            <person name="Nolan M."/>
            <person name="Ohm R."/>
            <person name="Pangilinan J."/>
            <person name="Park H.-J."/>
            <person name="Ramirez L."/>
            <person name="Alfaro M."/>
            <person name="Sun H."/>
            <person name="Tritt A."/>
            <person name="Yoshinaga Y."/>
            <person name="Zwiers L.-H."/>
            <person name="Turgeon B."/>
            <person name="Goodwin S."/>
            <person name="Spatafora J."/>
            <person name="Crous P."/>
            <person name="Grigoriev I."/>
        </authorList>
    </citation>
    <scope>NUCLEOTIDE SEQUENCE</scope>
    <source>
        <strain evidence="2">CBS 183.55</strain>
    </source>
</reference>
<keyword evidence="3" id="KW-1185">Reference proteome</keyword>
<dbReference type="AlphaFoldDB" id="A0A6A5S288"/>
<dbReference type="RefSeq" id="XP_033453666.1">
    <property type="nucleotide sequence ID" value="XM_033594974.1"/>
</dbReference>
<name>A0A6A5S288_9PLEO</name>